<gene>
    <name evidence="2" type="ORF">DSYM_04350</name>
</gene>
<feature type="transmembrane region" description="Helical" evidence="1">
    <location>
        <begin position="12"/>
        <end position="31"/>
    </location>
</feature>
<evidence type="ECO:0000313" key="2">
    <source>
        <dbReference type="EMBL" id="BBO19736.1"/>
    </source>
</evidence>
<feature type="transmembrane region" description="Helical" evidence="1">
    <location>
        <begin position="51"/>
        <end position="68"/>
    </location>
</feature>
<proteinExistence type="predicted"/>
<accession>A0A809RU65</accession>
<name>A0A809RU65_9PROT</name>
<sequence>MERLMHETRETFTALVIVTCLATGIGGAVFYTLGPDGWLVEKVRAALLDPNIATLAALLAVIGMLMLGKRLLDRHANSSVLNNLLVGTLSLGGFVILLQGLRTVLG</sequence>
<dbReference type="EMBL" id="AP021857">
    <property type="protein sequence ID" value="BBO19736.1"/>
    <property type="molecule type" value="Genomic_DNA"/>
</dbReference>
<dbReference type="KEGG" id="ddz:DSYM_04350"/>
<keyword evidence="1" id="KW-0812">Transmembrane</keyword>
<keyword evidence="1" id="KW-0472">Membrane</keyword>
<reference evidence="2" key="1">
    <citation type="journal article" name="DNA Res.">
        <title>The physiological potential of anammox bacteria as revealed by their core genome structure.</title>
        <authorList>
            <person name="Okubo T."/>
            <person name="Toyoda A."/>
            <person name="Fukuhara K."/>
            <person name="Uchiyama I."/>
            <person name="Harigaya Y."/>
            <person name="Kuroiwa M."/>
            <person name="Suzuki T."/>
            <person name="Murakami Y."/>
            <person name="Suwa Y."/>
            <person name="Takami H."/>
        </authorList>
    </citation>
    <scope>NUCLEOTIDE SEQUENCE</scope>
    <source>
        <strain evidence="2">317325-3</strain>
    </source>
</reference>
<dbReference type="AlphaFoldDB" id="A0A809RU65"/>
<dbReference type="Proteomes" id="UP000662914">
    <property type="component" value="Chromosome"/>
</dbReference>
<evidence type="ECO:0000313" key="3">
    <source>
        <dbReference type="Proteomes" id="UP000662914"/>
    </source>
</evidence>
<organism evidence="2 3">
    <name type="scientific">Candidatus Desulfobacillus denitrificans</name>
    <dbReference type="NCBI Taxonomy" id="2608985"/>
    <lineage>
        <taxon>Bacteria</taxon>
        <taxon>Pseudomonadati</taxon>
        <taxon>Pseudomonadota</taxon>
        <taxon>Betaproteobacteria</taxon>
        <taxon>Candidatus Desulfobacillus</taxon>
    </lineage>
</organism>
<feature type="transmembrane region" description="Helical" evidence="1">
    <location>
        <begin position="80"/>
        <end position="101"/>
    </location>
</feature>
<keyword evidence="1" id="KW-1133">Transmembrane helix</keyword>
<protein>
    <submittedName>
        <fullName evidence="2">Uncharacterized protein</fullName>
    </submittedName>
</protein>
<evidence type="ECO:0000256" key="1">
    <source>
        <dbReference type="SAM" id="Phobius"/>
    </source>
</evidence>